<dbReference type="GO" id="GO:0005743">
    <property type="term" value="C:mitochondrial inner membrane"/>
    <property type="evidence" value="ECO:0007669"/>
    <property type="project" value="TreeGrafter"/>
</dbReference>
<keyword evidence="7 9" id="KW-0472">Membrane</keyword>
<evidence type="ECO:0000256" key="3">
    <source>
        <dbReference type="ARBA" id="ARBA00022692"/>
    </source>
</evidence>
<evidence type="ECO:0000256" key="2">
    <source>
        <dbReference type="ARBA" id="ARBA00007577"/>
    </source>
</evidence>
<sequence>MTTTTRTAMPTLPSLSSPRDGGSAAFVELASPTTRAKHEQALAGFRAREASAPAATGVPLSALYRFAERRDLVALALGVALAAVNGALYPCMALVFGDAITAFQRADGGVDLAAVHAAAWRYVEFAVALFVTDYVSYQLFVVTAERQMKALRDATLRHMLRLDVAWYDAHDVLQLSSRLTGDTVKMKDGLGYKLGETVKYATQFVTGYAIGFSKGWDMSLVMMCVTPMLVLSLAYLLQLLRARAELSQRMYAEAGAIAEETLSAMRTVASLNGERRAIALYNEKAAVAEAKNLHVVKVASVVFGVFMASIWLMYTAGLWYGGSRVAALATDPGAVFQAFFGVLLGTMALAVIAPNVAAVAEALGAASAIYAVLDASPAIDTGRHGGVVPPSCEGKIEAVDLHFSYPSRPDAKILDGYSLTIEPGQTVAFVGPSGGGKSTLIALLERFYDPQAGQLLLDGRDLKALDLHWLRAQIGLVSQEPVLFAKTIFENIAAGAGDDADVTREQVVAAAKMANAHAFIMALPLQYDTPVNEKGVSLSGGQKQRVAIARALVRNPKVLVLDEATSALDNESERVVQAALHALMAQTQMTTLVIAHRLSTIRHADKIVVVAGGRVAEEGTHDELMDDDCGIYRRLFELQKADNDDDNDDDDDDGDDDDRATTRLVDRRLSHRLSAVSAKTLESVKTLDGVEPSDAAAAEPAKRFTIRDAMEFSRPERTFFMAGMLAAAVCGFAQPTSALLVSELVTTMTDNYAQYKQSLDAAFLDAISHDVMVYALAYLGAAVVLFAFTAAQSFCFRFMAERLTTRLRDVHFSALCRQDVAFFDDPRHAAGALTAELATNATKVALISGDAQGRVVQSAFTFVAAIVISFTTGSWLLTLVMLAVFPFLILGYVFRMQQLQGGAGLSDDLAAVGAHASEALRNIRTVKALGLEARLARGFDELLQTPLRNGCREARVNGLAVSFTSFIIFLAYAIVFWYGGSLVDRREISFHQLMRTLMAIILSAQGVGNAASFLGEAENATRAGSAIVAVDARRPAIDAFGDAGERPSDVRGEIEFRDVTFRYPTRPDVRVLRRCSLTIRSGETVALCGPSGGGKSTFIGLIERFYDPLRGRVLLDGRDLRTLNVQWLRQQIGLVGQEPTLFTGSIADNIAFGLGREASRAEIELAAALANAHAFIARFPDGYDTPVGARGDQLSGGQKQRIAIARAILRNPSILLLDEATSALDSDSERVVQAALDQVIAMQRRTTVIVAHRLSTIRRADRICVVSGGRIAEQGTHSELLGRGGLYTRLVEASAASSV</sequence>
<dbReference type="GO" id="GO:0015421">
    <property type="term" value="F:ABC-type oligopeptide transporter activity"/>
    <property type="evidence" value="ECO:0007669"/>
    <property type="project" value="TreeGrafter"/>
</dbReference>
<feature type="transmembrane region" description="Helical" evidence="9">
    <location>
        <begin position="853"/>
        <end position="870"/>
    </location>
</feature>
<dbReference type="Gene3D" id="1.20.1560.10">
    <property type="entry name" value="ABC transporter type 1, transmembrane domain"/>
    <property type="match status" value="1"/>
</dbReference>
<dbReference type="GO" id="GO:0090374">
    <property type="term" value="P:oligopeptide export from mitochondrion"/>
    <property type="evidence" value="ECO:0007669"/>
    <property type="project" value="TreeGrafter"/>
</dbReference>
<feature type="transmembrane region" description="Helical" evidence="9">
    <location>
        <begin position="72"/>
        <end position="96"/>
    </location>
</feature>
<evidence type="ECO:0000256" key="1">
    <source>
        <dbReference type="ARBA" id="ARBA00004141"/>
    </source>
</evidence>
<dbReference type="PROSITE" id="PS00211">
    <property type="entry name" value="ABC_TRANSPORTER_1"/>
    <property type="match status" value="2"/>
</dbReference>
<dbReference type="Pfam" id="PF00005">
    <property type="entry name" value="ABC_tran"/>
    <property type="match status" value="2"/>
</dbReference>
<dbReference type="FunFam" id="3.40.50.300:FF:000251">
    <property type="entry name" value="ABC transporter B family member 19"/>
    <property type="match status" value="2"/>
</dbReference>
<keyword evidence="3 9" id="KW-0812">Transmembrane</keyword>
<evidence type="ECO:0000256" key="9">
    <source>
        <dbReference type="SAM" id="Phobius"/>
    </source>
</evidence>
<keyword evidence="13" id="KW-1185">Reference proteome</keyword>
<comment type="subcellular location">
    <subcellularLocation>
        <location evidence="1">Membrane</location>
        <topology evidence="1">Multi-pass membrane protein</topology>
    </subcellularLocation>
</comment>
<keyword evidence="4" id="KW-0547">Nucleotide-binding</keyword>
<feature type="transmembrane region" description="Helical" evidence="9">
    <location>
        <begin position="334"/>
        <end position="353"/>
    </location>
</feature>
<dbReference type="Pfam" id="PF00664">
    <property type="entry name" value="ABC_membrane"/>
    <property type="match status" value="2"/>
</dbReference>
<feature type="transmembrane region" description="Helical" evidence="9">
    <location>
        <begin position="294"/>
        <end position="314"/>
    </location>
</feature>
<dbReference type="InterPro" id="IPR011527">
    <property type="entry name" value="ABC1_TM_dom"/>
</dbReference>
<dbReference type="SUPFAM" id="SSF52540">
    <property type="entry name" value="P-loop containing nucleoside triphosphate hydrolases"/>
    <property type="match status" value="2"/>
</dbReference>
<evidence type="ECO:0000313" key="13">
    <source>
        <dbReference type="Proteomes" id="UP001209570"/>
    </source>
</evidence>
<dbReference type="SUPFAM" id="SSF90123">
    <property type="entry name" value="ABC transporter transmembrane region"/>
    <property type="match status" value="2"/>
</dbReference>
<feature type="transmembrane region" description="Helical" evidence="9">
    <location>
        <begin position="876"/>
        <end position="894"/>
    </location>
</feature>
<dbReference type="InterPro" id="IPR003439">
    <property type="entry name" value="ABC_transporter-like_ATP-bd"/>
</dbReference>
<feature type="region of interest" description="Disordered" evidence="8">
    <location>
        <begin position="1"/>
        <end position="22"/>
    </location>
</feature>
<dbReference type="GO" id="GO:0005524">
    <property type="term" value="F:ATP binding"/>
    <property type="evidence" value="ECO:0007669"/>
    <property type="project" value="UniProtKB-KW"/>
</dbReference>
<feature type="domain" description="ABC transporter" evidence="10">
    <location>
        <begin position="1054"/>
        <end position="1293"/>
    </location>
</feature>
<dbReference type="SMART" id="SM00382">
    <property type="entry name" value="AAA"/>
    <property type="match status" value="2"/>
</dbReference>
<keyword evidence="6 9" id="KW-1133">Transmembrane helix</keyword>
<reference evidence="12" key="1">
    <citation type="submission" date="2021-12" db="EMBL/GenBank/DDBJ databases">
        <title>Prjna785345.</title>
        <authorList>
            <person name="Rujirawat T."/>
            <person name="Krajaejun T."/>
        </authorList>
    </citation>
    <scope>NUCLEOTIDE SEQUENCE</scope>
    <source>
        <strain evidence="12">Pi057C3</strain>
    </source>
</reference>
<evidence type="ECO:0000256" key="4">
    <source>
        <dbReference type="ARBA" id="ARBA00022741"/>
    </source>
</evidence>
<dbReference type="PROSITE" id="PS50893">
    <property type="entry name" value="ABC_TRANSPORTER_2"/>
    <property type="match status" value="2"/>
</dbReference>
<evidence type="ECO:0000259" key="10">
    <source>
        <dbReference type="PROSITE" id="PS50893"/>
    </source>
</evidence>
<evidence type="ECO:0000313" key="12">
    <source>
        <dbReference type="EMBL" id="KAJ0392000.1"/>
    </source>
</evidence>
<protein>
    <recommendedName>
        <fullName evidence="14">Multidrug resistance protein ABC superfamily</fullName>
    </recommendedName>
</protein>
<dbReference type="GO" id="GO:0016887">
    <property type="term" value="F:ATP hydrolysis activity"/>
    <property type="evidence" value="ECO:0007669"/>
    <property type="project" value="InterPro"/>
</dbReference>
<feature type="domain" description="ABC transmembrane type-1" evidence="11">
    <location>
        <begin position="76"/>
        <end position="361"/>
    </location>
</feature>
<comment type="caution">
    <text evidence="12">The sequence shown here is derived from an EMBL/GenBank/DDBJ whole genome shotgun (WGS) entry which is preliminary data.</text>
</comment>
<accession>A0AAD5Q3M6</accession>
<dbReference type="InterPro" id="IPR039421">
    <property type="entry name" value="Type_1_exporter"/>
</dbReference>
<evidence type="ECO:0000256" key="6">
    <source>
        <dbReference type="ARBA" id="ARBA00022989"/>
    </source>
</evidence>
<dbReference type="CDD" id="cd03249">
    <property type="entry name" value="ABC_MTABC3_MDL1_MDL2"/>
    <property type="match status" value="2"/>
</dbReference>
<dbReference type="PANTHER" id="PTHR43394">
    <property type="entry name" value="ATP-DEPENDENT PERMEASE MDL1, MITOCHONDRIAL"/>
    <property type="match status" value="1"/>
</dbReference>
<dbReference type="InterPro" id="IPR003593">
    <property type="entry name" value="AAA+_ATPase"/>
</dbReference>
<feature type="transmembrane region" description="Helical" evidence="9">
    <location>
        <begin position="956"/>
        <end position="979"/>
    </location>
</feature>
<feature type="transmembrane region" description="Helical" evidence="9">
    <location>
        <begin position="220"/>
        <end position="240"/>
    </location>
</feature>
<evidence type="ECO:0000256" key="5">
    <source>
        <dbReference type="ARBA" id="ARBA00022840"/>
    </source>
</evidence>
<name>A0AAD5Q3M6_PYTIN</name>
<evidence type="ECO:0008006" key="14">
    <source>
        <dbReference type="Google" id="ProtNLM"/>
    </source>
</evidence>
<dbReference type="InterPro" id="IPR027417">
    <property type="entry name" value="P-loop_NTPase"/>
</dbReference>
<dbReference type="Gene3D" id="3.40.50.300">
    <property type="entry name" value="P-loop containing nucleotide triphosphate hydrolases"/>
    <property type="match status" value="2"/>
</dbReference>
<dbReference type="EMBL" id="JAKCXM010000755">
    <property type="protein sequence ID" value="KAJ0392000.1"/>
    <property type="molecule type" value="Genomic_DNA"/>
</dbReference>
<feature type="domain" description="ABC transporter" evidence="10">
    <location>
        <begin position="396"/>
        <end position="637"/>
    </location>
</feature>
<dbReference type="InterPro" id="IPR017871">
    <property type="entry name" value="ABC_transporter-like_CS"/>
</dbReference>
<comment type="similarity">
    <text evidence="2">Belongs to the ABC transporter superfamily. ABCB family. Multidrug resistance exporter (TC 3.A.1.201) subfamily.</text>
</comment>
<dbReference type="PANTHER" id="PTHR43394:SF27">
    <property type="entry name" value="ATP-DEPENDENT TRANSLOCASE ABCB1-LIKE"/>
    <property type="match status" value="1"/>
</dbReference>
<evidence type="ECO:0000256" key="8">
    <source>
        <dbReference type="SAM" id="MobiDB-lite"/>
    </source>
</evidence>
<gene>
    <name evidence="12" type="ORF">P43SY_008731</name>
</gene>
<feature type="transmembrane region" description="Helical" evidence="9">
    <location>
        <begin position="719"/>
        <end position="741"/>
    </location>
</feature>
<proteinExistence type="inferred from homology"/>
<feature type="transmembrane region" description="Helical" evidence="9">
    <location>
        <begin position="771"/>
        <end position="796"/>
    </location>
</feature>
<dbReference type="InterPro" id="IPR036640">
    <property type="entry name" value="ABC1_TM_sf"/>
</dbReference>
<dbReference type="PROSITE" id="PS50929">
    <property type="entry name" value="ABC_TM1F"/>
    <property type="match status" value="2"/>
</dbReference>
<evidence type="ECO:0000259" key="11">
    <source>
        <dbReference type="PROSITE" id="PS50929"/>
    </source>
</evidence>
<evidence type="ECO:0000256" key="7">
    <source>
        <dbReference type="ARBA" id="ARBA00023136"/>
    </source>
</evidence>
<keyword evidence="5" id="KW-0067">ATP-binding</keyword>
<dbReference type="CDD" id="cd18578">
    <property type="entry name" value="ABC_6TM_Pgp_ABCB1_D2_like"/>
    <property type="match status" value="1"/>
</dbReference>
<dbReference type="CDD" id="cd18577">
    <property type="entry name" value="ABC_6TM_Pgp_ABCB1_D1_like"/>
    <property type="match status" value="1"/>
</dbReference>
<organism evidence="12 13">
    <name type="scientific">Pythium insidiosum</name>
    <name type="common">Pythiosis disease agent</name>
    <dbReference type="NCBI Taxonomy" id="114742"/>
    <lineage>
        <taxon>Eukaryota</taxon>
        <taxon>Sar</taxon>
        <taxon>Stramenopiles</taxon>
        <taxon>Oomycota</taxon>
        <taxon>Peronosporomycetes</taxon>
        <taxon>Pythiales</taxon>
        <taxon>Pythiaceae</taxon>
        <taxon>Pythium</taxon>
    </lineage>
</organism>
<feature type="domain" description="ABC transmembrane type-1" evidence="11">
    <location>
        <begin position="722"/>
        <end position="1019"/>
    </location>
</feature>
<dbReference type="Proteomes" id="UP001209570">
    <property type="component" value="Unassembled WGS sequence"/>
</dbReference>